<dbReference type="HAMAP" id="MF_01151">
    <property type="entry name" value="GrpE"/>
    <property type="match status" value="1"/>
</dbReference>
<sequence>MFAPKSRSLLTMIGSRARVHTFKNVFAAPACSRNFFGFNNNNNNTGSSWEQKSQQTPQQEQQAETKKPEQTQQQEQQQTQQQTENTQKTQQQTESKPAVDDARVKELEKEIENLKNSNAKYDDQLKRAVAEMANVRRIAKNDVDNAKKFALQSFSKNLLDVVDNLEAGLKHLIEEDVSQIVKLAQNNPECSEEMRKKANALFTSIEGVKRTENVLLKVLERNGVTKMEVAEKTPFDPNFHEAMMKVPPSEKTPHNTVAMVLKSGWILNERVLRPAQVIVAIQD</sequence>
<proteinExistence type="inferred from homology"/>
<gene>
    <name evidence="5" type="ORF">NAEGRDRAFT_78644</name>
</gene>
<dbReference type="eggNOG" id="KOG3003">
    <property type="taxonomic scope" value="Eukaryota"/>
</dbReference>
<evidence type="ECO:0000313" key="6">
    <source>
        <dbReference type="Proteomes" id="UP000006671"/>
    </source>
</evidence>
<dbReference type="InterPro" id="IPR009012">
    <property type="entry name" value="GrpE_head"/>
</dbReference>
<dbReference type="KEGG" id="ngr:NAEGRDRAFT_78644"/>
<feature type="region of interest" description="Disordered" evidence="4">
    <location>
        <begin position="42"/>
        <end position="102"/>
    </location>
</feature>
<dbReference type="SUPFAM" id="SSF51064">
    <property type="entry name" value="Head domain of nucleotide exchange factor GrpE"/>
    <property type="match status" value="1"/>
</dbReference>
<dbReference type="FunCoup" id="D2V577">
    <property type="interactions" value="158"/>
</dbReference>
<reference evidence="5 6" key="1">
    <citation type="journal article" date="2010" name="Cell">
        <title>The genome of Naegleria gruberi illuminates early eukaryotic versatility.</title>
        <authorList>
            <person name="Fritz-Laylin L.K."/>
            <person name="Prochnik S.E."/>
            <person name="Ginger M.L."/>
            <person name="Dacks J.B."/>
            <person name="Carpenter M.L."/>
            <person name="Field M.C."/>
            <person name="Kuo A."/>
            <person name="Paredez A."/>
            <person name="Chapman J."/>
            <person name="Pham J."/>
            <person name="Shu S."/>
            <person name="Neupane R."/>
            <person name="Cipriano M."/>
            <person name="Mancuso J."/>
            <person name="Tu H."/>
            <person name="Salamov A."/>
            <person name="Lindquist E."/>
            <person name="Shapiro H."/>
            <person name="Lucas S."/>
            <person name="Grigoriev I.V."/>
            <person name="Cande W.Z."/>
            <person name="Fulton C."/>
            <person name="Rokhsar D.S."/>
            <person name="Dawson S.C."/>
        </authorList>
    </citation>
    <scope>NUCLEOTIDE SEQUENCE [LARGE SCALE GENOMIC DNA]</scope>
    <source>
        <strain evidence="5 6">NEG-M</strain>
    </source>
</reference>
<dbReference type="InterPro" id="IPR013805">
    <property type="entry name" value="GrpE_CC"/>
</dbReference>
<keyword evidence="2" id="KW-0143">Chaperone</keyword>
<comment type="similarity">
    <text evidence="1">Belongs to the GrpE family.</text>
</comment>
<dbReference type="Gene3D" id="3.90.20.20">
    <property type="match status" value="1"/>
</dbReference>
<dbReference type="GeneID" id="8861462"/>
<dbReference type="InterPro" id="IPR000740">
    <property type="entry name" value="GrpE"/>
</dbReference>
<dbReference type="AlphaFoldDB" id="D2V577"/>
<dbReference type="SUPFAM" id="SSF58014">
    <property type="entry name" value="Coiled-coil domain of nucleotide exchange factor GrpE"/>
    <property type="match status" value="1"/>
</dbReference>
<dbReference type="PANTHER" id="PTHR21237:SF23">
    <property type="entry name" value="GRPE PROTEIN HOMOLOG, MITOCHONDRIAL"/>
    <property type="match status" value="1"/>
</dbReference>
<dbReference type="EMBL" id="GG738852">
    <property type="protein sequence ID" value="EFC48060.1"/>
    <property type="molecule type" value="Genomic_DNA"/>
</dbReference>
<evidence type="ECO:0000256" key="4">
    <source>
        <dbReference type="SAM" id="MobiDB-lite"/>
    </source>
</evidence>
<dbReference type="VEuPathDB" id="AmoebaDB:NAEGRDRAFT_78644"/>
<dbReference type="CDD" id="cd00446">
    <property type="entry name" value="GrpE"/>
    <property type="match status" value="1"/>
</dbReference>
<dbReference type="STRING" id="5762.D2V577"/>
<organism evidence="6">
    <name type="scientific">Naegleria gruberi</name>
    <name type="common">Amoeba</name>
    <dbReference type="NCBI Taxonomy" id="5762"/>
    <lineage>
        <taxon>Eukaryota</taxon>
        <taxon>Discoba</taxon>
        <taxon>Heterolobosea</taxon>
        <taxon>Tetramitia</taxon>
        <taxon>Eutetramitia</taxon>
        <taxon>Vahlkampfiidae</taxon>
        <taxon>Naegleria</taxon>
    </lineage>
</organism>
<feature type="compositionally biased region" description="Low complexity" evidence="4">
    <location>
        <begin position="70"/>
        <end position="96"/>
    </location>
</feature>
<dbReference type="PANTHER" id="PTHR21237">
    <property type="entry name" value="GRPE PROTEIN"/>
    <property type="match status" value="1"/>
</dbReference>
<evidence type="ECO:0000313" key="5">
    <source>
        <dbReference type="EMBL" id="EFC48060.1"/>
    </source>
</evidence>
<protein>
    <submittedName>
        <fullName evidence="5">Molecular chaperone heat shock protein GrpE</fullName>
    </submittedName>
</protein>
<dbReference type="GO" id="GO:0000774">
    <property type="term" value="F:adenyl-nucleotide exchange factor activity"/>
    <property type="evidence" value="ECO:0007669"/>
    <property type="project" value="InterPro"/>
</dbReference>
<dbReference type="GO" id="GO:0006457">
    <property type="term" value="P:protein folding"/>
    <property type="evidence" value="ECO:0007669"/>
    <property type="project" value="InterPro"/>
</dbReference>
<dbReference type="Pfam" id="PF01025">
    <property type="entry name" value="GrpE"/>
    <property type="match status" value="1"/>
</dbReference>
<accession>D2V577</accession>
<keyword evidence="5" id="KW-0346">Stress response</keyword>
<dbReference type="GO" id="GO:0051087">
    <property type="term" value="F:protein-folding chaperone binding"/>
    <property type="evidence" value="ECO:0007669"/>
    <property type="project" value="InterPro"/>
</dbReference>
<dbReference type="GO" id="GO:0051082">
    <property type="term" value="F:unfolded protein binding"/>
    <property type="evidence" value="ECO:0007669"/>
    <property type="project" value="TreeGrafter"/>
</dbReference>
<dbReference type="OrthoDB" id="201635at2759"/>
<feature type="coiled-coil region" evidence="3">
    <location>
        <begin position="104"/>
        <end position="131"/>
    </location>
</feature>
<dbReference type="Proteomes" id="UP000006671">
    <property type="component" value="Unassembled WGS sequence"/>
</dbReference>
<dbReference type="InParanoid" id="D2V577"/>
<name>D2V577_NAEGR</name>
<dbReference type="GO" id="GO:0001405">
    <property type="term" value="C:PAM complex, Tim23 associated import motor"/>
    <property type="evidence" value="ECO:0007669"/>
    <property type="project" value="TreeGrafter"/>
</dbReference>
<dbReference type="RefSeq" id="XP_002680804.1">
    <property type="nucleotide sequence ID" value="XM_002680758.1"/>
</dbReference>
<keyword evidence="6" id="KW-1185">Reference proteome</keyword>
<feature type="compositionally biased region" description="Low complexity" evidence="4">
    <location>
        <begin position="42"/>
        <end position="62"/>
    </location>
</feature>
<evidence type="ECO:0000256" key="2">
    <source>
        <dbReference type="ARBA" id="ARBA00023186"/>
    </source>
</evidence>
<evidence type="ECO:0000256" key="3">
    <source>
        <dbReference type="SAM" id="Coils"/>
    </source>
</evidence>
<evidence type="ECO:0000256" key="1">
    <source>
        <dbReference type="ARBA" id="ARBA00009054"/>
    </source>
</evidence>
<dbReference type="GO" id="GO:0042803">
    <property type="term" value="F:protein homodimerization activity"/>
    <property type="evidence" value="ECO:0007669"/>
    <property type="project" value="InterPro"/>
</dbReference>
<dbReference type="GO" id="GO:0030150">
    <property type="term" value="P:protein import into mitochondrial matrix"/>
    <property type="evidence" value="ECO:0007669"/>
    <property type="project" value="TreeGrafter"/>
</dbReference>
<keyword evidence="3" id="KW-0175">Coiled coil</keyword>
<dbReference type="Gene3D" id="2.30.22.10">
    <property type="entry name" value="Head domain of nucleotide exchange factor GrpE"/>
    <property type="match status" value="1"/>
</dbReference>